<accession>A0A8H5Z0W9</accession>
<sequence>MARYFGKDSPTELRDLERNAVRADDTQMAKAASMLQGAFDGQAHYAWFGGWALKLRGSSRETTDLDLLVLANDVRQVRAILSPHTWAILAYYEIMGSMQERMFVDIGENEQVVGVDIVLSGQLGTPVLGEEDSLELITPHFETPQGSQVPVIPLTWQVEGKLRAWMSRKKQSDFFDLKFLFRKYGREEIRQWSEHLSKEWRQEFYEVFKVEETDEEALKGMMDILQLP</sequence>
<proteinExistence type="predicted"/>
<dbReference type="OrthoDB" id="10066232at2759"/>
<evidence type="ECO:0000313" key="2">
    <source>
        <dbReference type="Proteomes" id="UP000544331"/>
    </source>
</evidence>
<protein>
    <submittedName>
        <fullName evidence="1">Uncharacterized protein</fullName>
    </submittedName>
</protein>
<organism evidence="1 2">
    <name type="scientific">Fusarium mundagurra</name>
    <dbReference type="NCBI Taxonomy" id="1567541"/>
    <lineage>
        <taxon>Eukaryota</taxon>
        <taxon>Fungi</taxon>
        <taxon>Dikarya</taxon>
        <taxon>Ascomycota</taxon>
        <taxon>Pezizomycotina</taxon>
        <taxon>Sordariomycetes</taxon>
        <taxon>Hypocreomycetidae</taxon>
        <taxon>Hypocreales</taxon>
        <taxon>Nectriaceae</taxon>
        <taxon>Fusarium</taxon>
        <taxon>Fusarium fujikuroi species complex</taxon>
    </lineage>
</organism>
<reference evidence="1 2" key="1">
    <citation type="submission" date="2020-05" db="EMBL/GenBank/DDBJ databases">
        <title>Identification and distribution of gene clusters putatively required for synthesis of sphingolipid metabolism inhibitors in phylogenetically diverse species of the filamentous fungus Fusarium.</title>
        <authorList>
            <person name="Kim H.-S."/>
            <person name="Busman M."/>
            <person name="Brown D.W."/>
            <person name="Divon H."/>
            <person name="Uhlig S."/>
            <person name="Proctor R.H."/>
        </authorList>
    </citation>
    <scope>NUCLEOTIDE SEQUENCE [LARGE SCALE GENOMIC DNA]</scope>
    <source>
        <strain evidence="1 2">NRRL 66235</strain>
    </source>
</reference>
<name>A0A8H5Z0W9_9HYPO</name>
<dbReference type="EMBL" id="JAAOAN010000123">
    <property type="protein sequence ID" value="KAF5720887.1"/>
    <property type="molecule type" value="Genomic_DNA"/>
</dbReference>
<dbReference type="Proteomes" id="UP000544331">
    <property type="component" value="Unassembled WGS sequence"/>
</dbReference>
<dbReference type="Gene3D" id="3.30.460.40">
    <property type="match status" value="1"/>
</dbReference>
<comment type="caution">
    <text evidence="1">The sequence shown here is derived from an EMBL/GenBank/DDBJ whole genome shotgun (WGS) entry which is preliminary data.</text>
</comment>
<dbReference type="InterPro" id="IPR043519">
    <property type="entry name" value="NT_sf"/>
</dbReference>
<gene>
    <name evidence="1" type="ORF">FMUND_3932</name>
</gene>
<dbReference type="InterPro" id="IPR014942">
    <property type="entry name" value="AbiEii"/>
</dbReference>
<dbReference type="Pfam" id="PF08843">
    <property type="entry name" value="AbiEii"/>
    <property type="match status" value="1"/>
</dbReference>
<keyword evidence="2" id="KW-1185">Reference proteome</keyword>
<evidence type="ECO:0000313" key="1">
    <source>
        <dbReference type="EMBL" id="KAF5720887.1"/>
    </source>
</evidence>
<dbReference type="AlphaFoldDB" id="A0A8H5Z0W9"/>
<dbReference type="SUPFAM" id="SSF81301">
    <property type="entry name" value="Nucleotidyltransferase"/>
    <property type="match status" value="1"/>
</dbReference>